<gene>
    <name evidence="1" type="ORF">cubi_03510</name>
</gene>
<sequence length="630" mass="73732">MGIYISDDELESNYNVLPNCKFSLCYLSLALSSHKFIERGGEFESKSFEFFINLSKKNLLTNKEVQIGNISILPLNYCSPFERNYCTIYFNFFSIDELTKFLEKNKIIATLNFSFGVDSFEVIYNEVINYFIKPVTSIEKRLILSNKNNDFKVNFKINVEWYAIIPKKTTKNIIKNFEKIEKDTSITSSCSHIQNKTFNISISKHINIYLKYEQTICNDPIITQKIIDLHPKLENLSNQVIYKPSDIKSDFYATNIRPLNKMGNWIIHIKDVLLSEKGFIFLHDMFPIYRQSKSFKIVIQHCIKNEDGKVLTQIRRHWTIMNFFKRKSNYTMNYRIPNKTYYIAKASVYSRIPETITDTIQEKFFYISCSIPTFDKTNEARVDQGDTIFCGILNPNEISLTETSVVKLYSELNKKDCLGYALVSFSDIKEKPHIKFHDKDNTILETNNSLSKKKQSVTNYLEGISIVYLYIYWHIQARSKNENKTPESILIEFYSRISDSKTIQGGINIIGINKCIDAFIPSNSEISQNLKIYTSSIPEDLILFNNIQELKYYLQFPHLEIFENSYSDIFSNKNLKVLEDSEFIYKCNELGIRECISITWREMMNSLFANISMETYELCLKLYKTANIFL</sequence>
<reference evidence="1 2" key="1">
    <citation type="submission" date="2016-10" db="EMBL/GenBank/DDBJ databases">
        <title>Reductive evolution of mitochondrial metabolism and differential evolution of invasion-related proteins in Cryptosporidium.</title>
        <authorList>
            <person name="Liu S."/>
            <person name="Roellig D.M."/>
            <person name="Guo Y."/>
            <person name="Li N."/>
            <person name="Frace M.A."/>
            <person name="Tang K."/>
            <person name="Zhang L."/>
            <person name="Feng Y."/>
            <person name="Xiao L."/>
        </authorList>
    </citation>
    <scope>NUCLEOTIDE SEQUENCE [LARGE SCALE GENOMIC DNA]</scope>
    <source>
        <strain evidence="1">39726</strain>
    </source>
</reference>
<dbReference type="RefSeq" id="XP_028874967.1">
    <property type="nucleotide sequence ID" value="XM_029020523.1"/>
</dbReference>
<dbReference type="Proteomes" id="UP000186176">
    <property type="component" value="Unassembled WGS sequence"/>
</dbReference>
<protein>
    <submittedName>
        <fullName evidence="1">Uncharacterized protein</fullName>
    </submittedName>
</protein>
<name>A0A1J4MHM6_9CRYT</name>
<dbReference type="OrthoDB" id="339056at2759"/>
<dbReference type="VEuPathDB" id="CryptoDB:cubi_03510"/>
<dbReference type="EMBL" id="LRBP01000014">
    <property type="protein sequence ID" value="OII73712.1"/>
    <property type="molecule type" value="Genomic_DNA"/>
</dbReference>
<comment type="caution">
    <text evidence="1">The sequence shown here is derived from an EMBL/GenBank/DDBJ whole genome shotgun (WGS) entry which is preliminary data.</text>
</comment>
<keyword evidence="2" id="KW-1185">Reference proteome</keyword>
<dbReference type="AlphaFoldDB" id="A0A1J4MHM6"/>
<evidence type="ECO:0000313" key="1">
    <source>
        <dbReference type="EMBL" id="OII73712.1"/>
    </source>
</evidence>
<dbReference type="GeneID" id="39980302"/>
<organism evidence="1 2">
    <name type="scientific">Cryptosporidium ubiquitum</name>
    <dbReference type="NCBI Taxonomy" id="857276"/>
    <lineage>
        <taxon>Eukaryota</taxon>
        <taxon>Sar</taxon>
        <taxon>Alveolata</taxon>
        <taxon>Apicomplexa</taxon>
        <taxon>Conoidasida</taxon>
        <taxon>Coccidia</taxon>
        <taxon>Eucoccidiorida</taxon>
        <taxon>Eimeriorina</taxon>
        <taxon>Cryptosporidiidae</taxon>
        <taxon>Cryptosporidium</taxon>
    </lineage>
</organism>
<proteinExistence type="predicted"/>
<evidence type="ECO:0000313" key="2">
    <source>
        <dbReference type="Proteomes" id="UP000186176"/>
    </source>
</evidence>
<accession>A0A1J4MHM6</accession>